<evidence type="ECO:0000313" key="1">
    <source>
        <dbReference type="EMBL" id="CCL99286.1"/>
    </source>
</evidence>
<protein>
    <recommendedName>
        <fullName evidence="3">Arrestin-like N-terminal domain-containing protein</fullName>
    </recommendedName>
</protein>
<accession>J4I8E8</accession>
<dbReference type="InParanoid" id="J4I8E8"/>
<name>J4I8E8_9APHY</name>
<dbReference type="GeneID" id="24094197"/>
<proteinExistence type="predicted"/>
<evidence type="ECO:0008006" key="3">
    <source>
        <dbReference type="Google" id="ProtNLM"/>
    </source>
</evidence>
<evidence type="ECO:0000313" key="2">
    <source>
        <dbReference type="Proteomes" id="UP000006352"/>
    </source>
</evidence>
<reference evidence="1 2" key="1">
    <citation type="journal article" date="2012" name="Appl. Environ. Microbiol.">
        <title>Short-read sequencing for genomic analysis of the brown rot fungus Fibroporia radiculosa.</title>
        <authorList>
            <person name="Tang J.D."/>
            <person name="Perkins A.D."/>
            <person name="Sonstegard T.S."/>
            <person name="Schroeder S.G."/>
            <person name="Burgess S.C."/>
            <person name="Diehl S.V."/>
        </authorList>
    </citation>
    <scope>NUCLEOTIDE SEQUENCE [LARGE SCALE GENOMIC DNA]</scope>
    <source>
        <strain evidence="1 2">TFFH 294</strain>
    </source>
</reference>
<dbReference type="InterPro" id="IPR014756">
    <property type="entry name" value="Ig_E-set"/>
</dbReference>
<dbReference type="Proteomes" id="UP000006352">
    <property type="component" value="Unassembled WGS sequence"/>
</dbReference>
<dbReference type="HOGENOM" id="CLU_025691_0_0_1"/>
<keyword evidence="2" id="KW-1185">Reference proteome</keyword>
<dbReference type="RefSeq" id="XP_012178569.1">
    <property type="nucleotide sequence ID" value="XM_012323179.1"/>
</dbReference>
<dbReference type="EMBL" id="HE796927">
    <property type="protein sequence ID" value="CCL99286.1"/>
    <property type="molecule type" value="Genomic_DNA"/>
</dbReference>
<organism evidence="1 2">
    <name type="scientific">Fibroporia radiculosa</name>
    <dbReference type="NCBI Taxonomy" id="599839"/>
    <lineage>
        <taxon>Eukaryota</taxon>
        <taxon>Fungi</taxon>
        <taxon>Dikarya</taxon>
        <taxon>Basidiomycota</taxon>
        <taxon>Agaricomycotina</taxon>
        <taxon>Agaricomycetes</taxon>
        <taxon>Polyporales</taxon>
        <taxon>Fibroporiaceae</taxon>
        <taxon>Fibroporia</taxon>
    </lineage>
</organism>
<dbReference type="OrthoDB" id="2333384at2759"/>
<gene>
    <name evidence="1" type="ORF">FIBRA_01302</name>
</gene>
<sequence>MPHAEMIEHKYHLQDSKSVAWLWLTLKSRAKAATQLPLYYDADPIAGAIEVNFDKASGVKRVSIAVVAGVTAVGQEDVRFLEISRDVWNAKTTPPPAKAAGRQLWQFSLALPSEISMPGQRKTLSTMYKLPPSFSERASPVYIDYRVVATVHRGLFKSNQTLSTGLVFLPVSRSEAPPPLREAAYRDGTALIGPDGDPEGWNVLPPAKFTGALFNTRQVELQCVVAVAKPLSFARGSAIPLFVTISSTDEQALDLLASPGAVKIYLIRYRVLGTHATEDKYSDHSSHVFHERVGAAYFWPSTERASGDRVRMMQGELNVEVSSKPSFIFPEFSLRYKLALFPPHAPGFSSKLTADKPLVVEEVTVTTAEAAGVYSRSYAPPGYMQPVDPDYNNTVGYLENGNQRFMHHGGHGGI</sequence>
<dbReference type="SUPFAM" id="SSF81296">
    <property type="entry name" value="E set domains"/>
    <property type="match status" value="1"/>
</dbReference>
<dbReference type="AlphaFoldDB" id="J4I8E8"/>